<dbReference type="Proteomes" id="UP000677054">
    <property type="component" value="Unassembled WGS sequence"/>
</dbReference>
<organism evidence="4">
    <name type="scientific">Darwinula stevensoni</name>
    <dbReference type="NCBI Taxonomy" id="69355"/>
    <lineage>
        <taxon>Eukaryota</taxon>
        <taxon>Metazoa</taxon>
        <taxon>Ecdysozoa</taxon>
        <taxon>Arthropoda</taxon>
        <taxon>Crustacea</taxon>
        <taxon>Oligostraca</taxon>
        <taxon>Ostracoda</taxon>
        <taxon>Podocopa</taxon>
        <taxon>Podocopida</taxon>
        <taxon>Darwinulocopina</taxon>
        <taxon>Darwinuloidea</taxon>
        <taxon>Darwinulidae</taxon>
        <taxon>Darwinula</taxon>
    </lineage>
</organism>
<feature type="transmembrane region" description="Helical" evidence="2">
    <location>
        <begin position="77"/>
        <end position="98"/>
    </location>
</feature>
<sequence>MGLGGPMPMPGGPRKAPGLGPTGPKGPKPGGAGEGLGPLNDGIPRPCCIGIGAEDGRGPGAFVASPSSVPISPGAEMYLQLGLAIVSFVLLITIYLRLRLHSVKKRLLRVTTKLCELQRICYETSAGAERSLRIEGCLRASKQPSLQRLVRELDRLAKEYKFGEHVIHLAVTAILNAKNISSDAHSPFVSGISQSVRQIWGYRQLFNRLDDIRQTQYDCNNTQHEAQLTNLWNALVPTESLPGRHGKHWSYIGFQGEDPASDFRGMGLLGLYNLQYLSHECGEEAQKLLLHSHHPSYGYSFAIMGINMTDLCLQLLRDGTARTHFFNENSSIPTEQDFHHFYACVFIQFDSFWIDSKPDSIMNFSDIRTRFEMQLRRQLQDPKAHLVLEHR</sequence>
<feature type="region of interest" description="Disordered" evidence="1">
    <location>
        <begin position="1"/>
        <end position="37"/>
    </location>
</feature>
<accession>A0A7R8XA09</accession>
<dbReference type="OrthoDB" id="67155at2759"/>
<protein>
    <recommendedName>
        <fullName evidence="3">ELMO domain-containing protein</fullName>
    </recommendedName>
</protein>
<evidence type="ECO:0000256" key="1">
    <source>
        <dbReference type="SAM" id="MobiDB-lite"/>
    </source>
</evidence>
<evidence type="ECO:0000313" key="4">
    <source>
        <dbReference type="EMBL" id="CAD7243374.1"/>
    </source>
</evidence>
<dbReference type="InterPro" id="IPR006816">
    <property type="entry name" value="ELMO_dom"/>
</dbReference>
<name>A0A7R8XA09_9CRUS</name>
<dbReference type="EMBL" id="CAJPEV010000419">
    <property type="protein sequence ID" value="CAG0885083.1"/>
    <property type="molecule type" value="Genomic_DNA"/>
</dbReference>
<dbReference type="PANTHER" id="PTHR12771">
    <property type="entry name" value="ENGULFMENT AND CELL MOTILITY"/>
    <property type="match status" value="1"/>
</dbReference>
<dbReference type="PANTHER" id="PTHR12771:SF51">
    <property type="entry name" value="LD01482P"/>
    <property type="match status" value="1"/>
</dbReference>
<evidence type="ECO:0000259" key="3">
    <source>
        <dbReference type="PROSITE" id="PS51335"/>
    </source>
</evidence>
<reference evidence="4" key="1">
    <citation type="submission" date="2020-11" db="EMBL/GenBank/DDBJ databases">
        <authorList>
            <person name="Tran Van P."/>
        </authorList>
    </citation>
    <scope>NUCLEOTIDE SEQUENCE</scope>
</reference>
<dbReference type="AlphaFoldDB" id="A0A7R8XA09"/>
<dbReference type="InterPro" id="IPR050868">
    <property type="entry name" value="ELMO_domain-containing"/>
</dbReference>
<proteinExistence type="predicted"/>
<keyword evidence="2" id="KW-1133">Transmembrane helix</keyword>
<feature type="domain" description="ELMO" evidence="3">
    <location>
        <begin position="223"/>
        <end position="379"/>
    </location>
</feature>
<gene>
    <name evidence="4" type="ORF">DSTB1V02_LOCUS3298</name>
</gene>
<keyword evidence="2" id="KW-0812">Transmembrane</keyword>
<keyword evidence="2" id="KW-0472">Membrane</keyword>
<dbReference type="PROSITE" id="PS51335">
    <property type="entry name" value="ELMO"/>
    <property type="match status" value="1"/>
</dbReference>
<dbReference type="EMBL" id="LR899936">
    <property type="protein sequence ID" value="CAD7243374.1"/>
    <property type="molecule type" value="Genomic_DNA"/>
</dbReference>
<evidence type="ECO:0000313" key="5">
    <source>
        <dbReference type="Proteomes" id="UP000677054"/>
    </source>
</evidence>
<dbReference type="GO" id="GO:0005096">
    <property type="term" value="F:GTPase activator activity"/>
    <property type="evidence" value="ECO:0007669"/>
    <property type="project" value="TreeGrafter"/>
</dbReference>
<evidence type="ECO:0000256" key="2">
    <source>
        <dbReference type="SAM" id="Phobius"/>
    </source>
</evidence>
<dbReference type="Pfam" id="PF04727">
    <property type="entry name" value="ELMO_CED12"/>
    <property type="match status" value="1"/>
</dbReference>
<feature type="compositionally biased region" description="Gly residues" evidence="1">
    <location>
        <begin position="20"/>
        <end position="36"/>
    </location>
</feature>
<keyword evidence="5" id="KW-1185">Reference proteome</keyword>